<dbReference type="Gene3D" id="2.30.40.10">
    <property type="entry name" value="Urease, subunit C, domain 1"/>
    <property type="match status" value="1"/>
</dbReference>
<dbReference type="KEGG" id="csy:CENSYa_1758"/>
<proteinExistence type="predicted"/>
<dbReference type="PATRIC" id="fig|414004.10.peg.1603"/>
<gene>
    <name evidence="2" type="ordered locus">CENSYa_1758</name>
</gene>
<dbReference type="SUPFAM" id="SSF51556">
    <property type="entry name" value="Metallo-dependent hydrolases"/>
    <property type="match status" value="1"/>
</dbReference>
<protein>
    <submittedName>
        <fullName evidence="2">Cytosine deaminase</fullName>
        <ecNumber evidence="2">3.5.4.1</ecNumber>
    </submittedName>
</protein>
<dbReference type="PANTHER" id="PTHR43794:SF5">
    <property type="entry name" value="CHLOROHYDROLASE FAMILY PROTEIN"/>
    <property type="match status" value="1"/>
</dbReference>
<dbReference type="InterPro" id="IPR006680">
    <property type="entry name" value="Amidohydro-rel"/>
</dbReference>
<dbReference type="AlphaFoldDB" id="A0RYF2"/>
<dbReference type="InterPro" id="IPR032466">
    <property type="entry name" value="Metal_Hydrolase"/>
</dbReference>
<dbReference type="InterPro" id="IPR011059">
    <property type="entry name" value="Metal-dep_hydrolase_composite"/>
</dbReference>
<dbReference type="EnsemblBacteria" id="ABK78369">
    <property type="protein sequence ID" value="ABK78369"/>
    <property type="gene ID" value="CENSYa_1758"/>
</dbReference>
<evidence type="ECO:0000313" key="3">
    <source>
        <dbReference type="Proteomes" id="UP000000758"/>
    </source>
</evidence>
<organism evidence="2 3">
    <name type="scientific">Cenarchaeum symbiosum (strain A)</name>
    <dbReference type="NCBI Taxonomy" id="414004"/>
    <lineage>
        <taxon>Archaea</taxon>
        <taxon>Nitrososphaerota</taxon>
        <taxon>Candidatus Cenarchaeales</taxon>
        <taxon>Candidatus Cenarchaeaceae</taxon>
        <taxon>Candidatus Cenarchaeum</taxon>
    </lineage>
</organism>
<dbReference type="Pfam" id="PF01979">
    <property type="entry name" value="Amidohydro_1"/>
    <property type="match status" value="1"/>
</dbReference>
<keyword evidence="3" id="KW-1185">Reference proteome</keyword>
<dbReference type="EC" id="3.5.4.1" evidence="2"/>
<dbReference type="GO" id="GO:0004131">
    <property type="term" value="F:cytosine deaminase activity"/>
    <property type="evidence" value="ECO:0007669"/>
    <property type="project" value="UniProtKB-EC"/>
</dbReference>
<dbReference type="HOGENOM" id="CLU_012358_1_0_2"/>
<evidence type="ECO:0000313" key="2">
    <source>
        <dbReference type="EMBL" id="ABK78369.1"/>
    </source>
</evidence>
<evidence type="ECO:0000259" key="1">
    <source>
        <dbReference type="Pfam" id="PF01979"/>
    </source>
</evidence>
<dbReference type="SUPFAM" id="SSF51338">
    <property type="entry name" value="Composite domain of metallo-dependent hydrolases"/>
    <property type="match status" value="2"/>
</dbReference>
<keyword evidence="2" id="KW-0378">Hydrolase</keyword>
<dbReference type="PANTHER" id="PTHR43794">
    <property type="entry name" value="AMINOHYDROLASE SSNA-RELATED"/>
    <property type="match status" value="1"/>
</dbReference>
<dbReference type="STRING" id="414004.CENSYa_1758"/>
<reference evidence="2 3" key="1">
    <citation type="journal article" date="2006" name="Proc. Natl. Acad. Sci. U.S.A.">
        <title>Genomic analysis of the uncultivated marine crenarchaeote Cenarchaeum symbiosum.</title>
        <authorList>
            <person name="Hallam S.J."/>
            <person name="Konstantinidis K.T."/>
            <person name="Putnam N."/>
            <person name="Schleper C."/>
            <person name="Watanabe Y."/>
            <person name="Sugahara J."/>
            <person name="Preston C."/>
            <person name="de la Torre J."/>
            <person name="Richardson P.M."/>
            <person name="DeLong E.F."/>
        </authorList>
    </citation>
    <scope>NUCLEOTIDE SEQUENCE [LARGE SCALE GENOMIC DNA]</scope>
    <source>
        <strain evidence="3">A</strain>
    </source>
</reference>
<name>A0RYF2_CENSY</name>
<dbReference type="EMBL" id="DP000238">
    <property type="protein sequence ID" value="ABK78369.1"/>
    <property type="molecule type" value="Genomic_DNA"/>
</dbReference>
<accession>A0RYF2</accession>
<dbReference type="Proteomes" id="UP000000758">
    <property type="component" value="Chromosome"/>
</dbReference>
<dbReference type="Gene3D" id="3.20.20.140">
    <property type="entry name" value="Metal-dependent hydrolases"/>
    <property type="match status" value="1"/>
</dbReference>
<sequence length="392" mass="42183">MILRNVGALVGGDLEYVQSTDIRITRGRFGAVRPGQAGPGAADCEGLLAMPGLVNAHTHIGDSIAKDAAPRGTVDDKIHPVHGAKARILSRTRPEHLAAFMRNSCISMIRGGTTAFADFREGGPAGIALAKRALAGLPIRRRILGRAGLYQDWGQIGRDEGFPRGRRAELDRVLRECDGLGISGANENSDSVLRSYSRTKKLRAIHSSETEQSIAASRAHTKRSEAARALQLRPHFMVHMTHASRADLRAVARSCGIVVCPRANAALAEGIPDIHMMLKEGCRVAIGTDNVMVNPPDMFREMDYLWKVTMAVHKKRIDPREILQMATVNGGSMLGLGAGPIEAGMLADCILIEKHSIDLEPLHDPHAAIVHRASAGSVRAVIIGGRIAHGRI</sequence>
<dbReference type="InterPro" id="IPR050287">
    <property type="entry name" value="MTA/SAH_deaminase"/>
</dbReference>
<feature type="domain" description="Amidohydrolase-related" evidence="1">
    <location>
        <begin position="49"/>
        <end position="387"/>
    </location>
</feature>